<comment type="caution">
    <text evidence="4">The sequence shown here is derived from an EMBL/GenBank/DDBJ whole genome shotgun (WGS) entry which is preliminary data.</text>
</comment>
<dbReference type="EMBL" id="CABFOC020000063">
    <property type="protein sequence ID" value="CAH0056238.1"/>
    <property type="molecule type" value="Genomic_DNA"/>
</dbReference>
<dbReference type="InterPro" id="IPR036291">
    <property type="entry name" value="NAD(P)-bd_dom_sf"/>
</dbReference>
<dbReference type="GO" id="GO:0005829">
    <property type="term" value="C:cytosol"/>
    <property type="evidence" value="ECO:0007669"/>
    <property type="project" value="TreeGrafter"/>
</dbReference>
<dbReference type="Pfam" id="PF00107">
    <property type="entry name" value="ADH_zinc_N"/>
    <property type="match status" value="1"/>
</dbReference>
<dbReference type="InterPro" id="IPR011032">
    <property type="entry name" value="GroES-like_sf"/>
</dbReference>
<dbReference type="InterPro" id="IPR020843">
    <property type="entry name" value="ER"/>
</dbReference>
<name>A0A9N9ZIK0_9HYPO</name>
<dbReference type="PANTHER" id="PTHR48106:SF13">
    <property type="entry name" value="QUINONE OXIDOREDUCTASE-RELATED"/>
    <property type="match status" value="1"/>
</dbReference>
<dbReference type="PANTHER" id="PTHR48106">
    <property type="entry name" value="QUINONE OXIDOREDUCTASE PIG3-RELATED"/>
    <property type="match status" value="1"/>
</dbReference>
<dbReference type="Proteomes" id="UP000775872">
    <property type="component" value="Unassembled WGS sequence"/>
</dbReference>
<dbReference type="InterPro" id="IPR013149">
    <property type="entry name" value="ADH-like_C"/>
</dbReference>
<feature type="domain" description="Enoyl reductase (ER)" evidence="3">
    <location>
        <begin position="21"/>
        <end position="355"/>
    </location>
</feature>
<dbReference type="Pfam" id="PF08240">
    <property type="entry name" value="ADH_N"/>
    <property type="match status" value="1"/>
</dbReference>
<proteinExistence type="predicted"/>
<dbReference type="GO" id="GO:0035925">
    <property type="term" value="F:mRNA 3'-UTR AU-rich region binding"/>
    <property type="evidence" value="ECO:0007669"/>
    <property type="project" value="TreeGrafter"/>
</dbReference>
<evidence type="ECO:0000259" key="3">
    <source>
        <dbReference type="SMART" id="SM00829"/>
    </source>
</evidence>
<dbReference type="SUPFAM" id="SSF50129">
    <property type="entry name" value="GroES-like"/>
    <property type="match status" value="1"/>
</dbReference>
<keyword evidence="1" id="KW-0521">NADP</keyword>
<dbReference type="SUPFAM" id="SSF51735">
    <property type="entry name" value="NAD(P)-binding Rossmann-fold domains"/>
    <property type="match status" value="1"/>
</dbReference>
<evidence type="ECO:0000313" key="4">
    <source>
        <dbReference type="EMBL" id="CAH0056238.1"/>
    </source>
</evidence>
<dbReference type="Gene3D" id="3.90.180.10">
    <property type="entry name" value="Medium-chain alcohol dehydrogenases, catalytic domain"/>
    <property type="match status" value="1"/>
</dbReference>
<keyword evidence="2" id="KW-0560">Oxidoreductase</keyword>
<reference evidence="5" key="1">
    <citation type="submission" date="2019-06" db="EMBL/GenBank/DDBJ databases">
        <authorList>
            <person name="Broberg M."/>
        </authorList>
    </citation>
    <scope>NUCLEOTIDE SEQUENCE [LARGE SCALE GENOMIC DNA]</scope>
</reference>
<organism evidence="4 5">
    <name type="scientific">Clonostachys solani</name>
    <dbReference type="NCBI Taxonomy" id="160281"/>
    <lineage>
        <taxon>Eukaryota</taxon>
        <taxon>Fungi</taxon>
        <taxon>Dikarya</taxon>
        <taxon>Ascomycota</taxon>
        <taxon>Pezizomycotina</taxon>
        <taxon>Sordariomycetes</taxon>
        <taxon>Hypocreomycetidae</taxon>
        <taxon>Hypocreales</taxon>
        <taxon>Bionectriaceae</taxon>
        <taxon>Clonostachys</taxon>
    </lineage>
</organism>
<dbReference type="InterPro" id="IPR013154">
    <property type="entry name" value="ADH-like_N"/>
</dbReference>
<dbReference type="GO" id="GO:0070402">
    <property type="term" value="F:NADPH binding"/>
    <property type="evidence" value="ECO:0007669"/>
    <property type="project" value="TreeGrafter"/>
</dbReference>
<evidence type="ECO:0000256" key="2">
    <source>
        <dbReference type="ARBA" id="ARBA00023002"/>
    </source>
</evidence>
<sequence length="367" mass="38922">MSFNTSPTPDKAGRWIVSEFGGPSVMKWETWDLPTEISPDDVLVRIIAAGIAGTDNIQRAGGYPDPRTANPGFTPGYELVGEVVVIGSSAASKTSLAVGDRVASMCVVGAHATHAILPVTELIPIEATDDPVLVCALPLNYMTAWGMLKRSGVDLPPGSSVLIGSVSGGIGTAVAQLANAFNLNLKLIGTCSASKFDYVRSLGVTPVDRRAPDLVAQVKALTDGKGVDVAYDAVGSEQSLLQSYQATKEDTGKVIVIGVMDEIKADGTGMASSPSALHALLGARLQQPRTSFFSVMADHYLKSKDVFLEDFDAILRKVRTKELIPKVFKVVRLADEVQVHEELISGTNVMGKMVFAVDEKLAKQHGL</sequence>
<gene>
    <name evidence="4" type="ORF">CSOL1703_00006175</name>
</gene>
<dbReference type="SMART" id="SM00829">
    <property type="entry name" value="PKS_ER"/>
    <property type="match status" value="1"/>
</dbReference>
<evidence type="ECO:0000256" key="1">
    <source>
        <dbReference type="ARBA" id="ARBA00022857"/>
    </source>
</evidence>
<protein>
    <recommendedName>
        <fullName evidence="3">Enoyl reductase (ER) domain-containing protein</fullName>
    </recommendedName>
</protein>
<dbReference type="Gene3D" id="3.40.50.720">
    <property type="entry name" value="NAD(P)-binding Rossmann-like Domain"/>
    <property type="match status" value="1"/>
</dbReference>
<dbReference type="OrthoDB" id="48317at2759"/>
<accession>A0A9N9ZIK0</accession>
<dbReference type="GO" id="GO:0003960">
    <property type="term" value="F:quinone reductase (NADPH) activity"/>
    <property type="evidence" value="ECO:0007669"/>
    <property type="project" value="TreeGrafter"/>
</dbReference>
<dbReference type="AlphaFoldDB" id="A0A9N9ZIK0"/>
<keyword evidence="5" id="KW-1185">Reference proteome</keyword>
<reference evidence="4 5" key="2">
    <citation type="submission" date="2021-10" db="EMBL/GenBank/DDBJ databases">
        <authorList>
            <person name="Piombo E."/>
        </authorList>
    </citation>
    <scope>NUCLEOTIDE SEQUENCE [LARGE SCALE GENOMIC DNA]</scope>
</reference>
<evidence type="ECO:0000313" key="5">
    <source>
        <dbReference type="Proteomes" id="UP000775872"/>
    </source>
</evidence>